<dbReference type="InterPro" id="IPR040122">
    <property type="entry name" value="Importin_beta"/>
</dbReference>
<proteinExistence type="predicted"/>
<reference evidence="6" key="1">
    <citation type="submission" date="2006-10" db="EMBL/GenBank/DDBJ databases">
        <authorList>
            <person name="Amadeo P."/>
            <person name="Zhao Q."/>
            <person name="Wortman J."/>
            <person name="Fraser-Liggett C."/>
            <person name="Carlton J."/>
        </authorList>
    </citation>
    <scope>NUCLEOTIDE SEQUENCE</scope>
    <source>
        <strain evidence="6">G3</strain>
    </source>
</reference>
<dbReference type="InterPro" id="IPR011989">
    <property type="entry name" value="ARM-like"/>
</dbReference>
<dbReference type="GO" id="GO:0005634">
    <property type="term" value="C:nucleus"/>
    <property type="evidence" value="ECO:0000318"/>
    <property type="project" value="GO_Central"/>
</dbReference>
<dbReference type="GO" id="GO:0061608">
    <property type="term" value="F:nuclear import signal receptor activity"/>
    <property type="evidence" value="ECO:0000318"/>
    <property type="project" value="GO_Central"/>
</dbReference>
<dbReference type="KEGG" id="tva:4762481"/>
<dbReference type="PANTHER" id="PTHR10527">
    <property type="entry name" value="IMPORTIN BETA"/>
    <property type="match status" value="1"/>
</dbReference>
<organism evidence="6 7">
    <name type="scientific">Trichomonas vaginalis (strain ATCC PRA-98 / G3)</name>
    <dbReference type="NCBI Taxonomy" id="412133"/>
    <lineage>
        <taxon>Eukaryota</taxon>
        <taxon>Metamonada</taxon>
        <taxon>Parabasalia</taxon>
        <taxon>Trichomonadida</taxon>
        <taxon>Trichomonadidae</taxon>
        <taxon>Trichomonas</taxon>
    </lineage>
</organism>
<evidence type="ECO:0000256" key="5">
    <source>
        <dbReference type="ARBA" id="ARBA00022927"/>
    </source>
</evidence>
<dbReference type="Proteomes" id="UP000001542">
    <property type="component" value="Unassembled WGS sequence"/>
</dbReference>
<dbReference type="VEuPathDB" id="TrichDB:TVAGG3_0019980"/>
<sequence>MEELCNLLRTIYISNSDEGRSAAEQQQAAMMEQNPLEFLLNCLQIACSPNLATESELAVILLFSISKRTKILSNQEILVPFWDQFGEAIQNLLISPSLSSDKKKLLCSIIAEIVLVRYSTDPSVNMIQEYLIQMISADIRYLPWIMYSISEILEYSTDFAGFDPNYLIQLITNESSEPIMKIKLYFAMCYHSDLFPQLHELFNPIIESISPEIMLESFKILRTFSERNSVFFEQHINEFSPYICQIILNNESEDVKIQALIAISAIAENQVYMFKGSQVFHQQFLDMLIQVMSIVDDDSEIDLLNSYNTLASIASDTINSTHKNFEDEYIKQCFENIMKGDNLQLIYGMLLFVGEIDFHILPDNFDDIFKFINHEHPRLRFAAFHSLLSCSKSLMSNNDLFQEVLTIIIQQLEEEKEIVILREITRVLKRLLKVNLSKSSFDEEIYSQLYPTLISCFDLFNDEIIICNILKSTTYLLTKVSWETIEPDFPDLVEFLSSILNIDSVVLVSQACISFGQILYEFSENFDIEEEGNEELIDSFFQKEIEIFNDENAHPKLVSKIRESINEYIVIMGPKTFSKYAESLIEPSVRLISTLPTEIEMSSSDGVVTSGYYTVPNPPNGLHVYFLQTTIESYVSSLKLLQSCIKSLKELYLNYIPDTYAACSQLMTQNYFIEPIRIESFSTIFSIISTFKESDNVSDYIVQSIDFYKDILNQPWKYKGFEKMTSEMNNILHYTYKPNVGFIVSQEKIAELVGIVKIYLDSLLKQKIEIEDDKAKWGLVPYEDCDDVSVPFDNLLKLYKTLGKLVPNNINNLFETNYAESIPEIIKNLYIQKFVVNLLMSHIKTMHNIDLFDRYEPLIISVLDSKPEFVSTDEDQNHLGVGDPNELYADNLLCIYKKLVKIFGKIRISPERARFWVQKTFEVFDYDRICDEMFFLSHSYALSVVAILFNIYFNDVTDDEFQNFFMRLPPDVPTYNPVSMAVKFCISDPERFYNNISDKIGYTSLISVIASCFKKTVNFPAKSLLRLAKEVYYLCQINPKFFACFGICYETALEQKNNDSYRKETFSYVQVHNLIDLVTVFNKITAQAKQQQMQQQNQQESN</sequence>
<dbReference type="GO" id="GO:0008139">
    <property type="term" value="F:nuclear localization sequence binding"/>
    <property type="evidence" value="ECO:0000318"/>
    <property type="project" value="GO_Central"/>
</dbReference>
<dbReference type="SUPFAM" id="SSF48371">
    <property type="entry name" value="ARM repeat"/>
    <property type="match status" value="1"/>
</dbReference>
<dbReference type="AlphaFoldDB" id="A2ERV1"/>
<keyword evidence="2" id="KW-0813">Transport</keyword>
<keyword evidence="4" id="KW-0677">Repeat</keyword>
<dbReference type="GO" id="GO:0005737">
    <property type="term" value="C:cytoplasm"/>
    <property type="evidence" value="ECO:0000318"/>
    <property type="project" value="GO_Central"/>
</dbReference>
<dbReference type="InParanoid" id="A2ERV1"/>
<dbReference type="GO" id="GO:0006606">
    <property type="term" value="P:protein import into nucleus"/>
    <property type="evidence" value="ECO:0000318"/>
    <property type="project" value="GO_Central"/>
</dbReference>
<dbReference type="EMBL" id="DS113470">
    <property type="protein sequence ID" value="EAY04618.1"/>
    <property type="molecule type" value="Genomic_DNA"/>
</dbReference>
<keyword evidence="7" id="KW-1185">Reference proteome</keyword>
<comment type="subcellular location">
    <subcellularLocation>
        <location evidence="1">Cytoplasm</location>
    </subcellularLocation>
</comment>
<dbReference type="RefSeq" id="XP_001316841.1">
    <property type="nucleotide sequence ID" value="XM_001316806.1"/>
</dbReference>
<evidence type="ECO:0000256" key="1">
    <source>
        <dbReference type="ARBA" id="ARBA00004496"/>
    </source>
</evidence>
<evidence type="ECO:0000313" key="7">
    <source>
        <dbReference type="Proteomes" id="UP000001542"/>
    </source>
</evidence>
<protein>
    <recommendedName>
        <fullName evidence="8">Importin N-terminal domain-containing protein</fullName>
    </recommendedName>
</protein>
<evidence type="ECO:0000256" key="4">
    <source>
        <dbReference type="ARBA" id="ARBA00022737"/>
    </source>
</evidence>
<reference evidence="6" key="2">
    <citation type="journal article" date="2007" name="Science">
        <title>Draft genome sequence of the sexually transmitted pathogen Trichomonas vaginalis.</title>
        <authorList>
            <person name="Carlton J.M."/>
            <person name="Hirt R.P."/>
            <person name="Silva J.C."/>
            <person name="Delcher A.L."/>
            <person name="Schatz M."/>
            <person name="Zhao Q."/>
            <person name="Wortman J.R."/>
            <person name="Bidwell S.L."/>
            <person name="Alsmark U.C.M."/>
            <person name="Besteiro S."/>
            <person name="Sicheritz-Ponten T."/>
            <person name="Noel C.J."/>
            <person name="Dacks J.B."/>
            <person name="Foster P.G."/>
            <person name="Simillion C."/>
            <person name="Van de Peer Y."/>
            <person name="Miranda-Saavedra D."/>
            <person name="Barton G.J."/>
            <person name="Westrop G.D."/>
            <person name="Mueller S."/>
            <person name="Dessi D."/>
            <person name="Fiori P.L."/>
            <person name="Ren Q."/>
            <person name="Paulsen I."/>
            <person name="Zhang H."/>
            <person name="Bastida-Corcuera F.D."/>
            <person name="Simoes-Barbosa A."/>
            <person name="Brown M.T."/>
            <person name="Hayes R.D."/>
            <person name="Mukherjee M."/>
            <person name="Okumura C.Y."/>
            <person name="Schneider R."/>
            <person name="Smith A.J."/>
            <person name="Vanacova S."/>
            <person name="Villalvazo M."/>
            <person name="Haas B.J."/>
            <person name="Pertea M."/>
            <person name="Feldblyum T.V."/>
            <person name="Utterback T.R."/>
            <person name="Shu C.L."/>
            <person name="Osoegawa K."/>
            <person name="de Jong P.J."/>
            <person name="Hrdy I."/>
            <person name="Horvathova L."/>
            <person name="Zubacova Z."/>
            <person name="Dolezal P."/>
            <person name="Malik S.B."/>
            <person name="Logsdon J.M. Jr."/>
            <person name="Henze K."/>
            <person name="Gupta A."/>
            <person name="Wang C.C."/>
            <person name="Dunne R.L."/>
            <person name="Upcroft J.A."/>
            <person name="Upcroft P."/>
            <person name="White O."/>
            <person name="Salzberg S.L."/>
            <person name="Tang P."/>
            <person name="Chiu C.-H."/>
            <person name="Lee Y.-S."/>
            <person name="Embley T.M."/>
            <person name="Coombs G.H."/>
            <person name="Mottram J.C."/>
            <person name="Tachezy J."/>
            <person name="Fraser-Liggett C.M."/>
            <person name="Johnson P.J."/>
        </authorList>
    </citation>
    <scope>NUCLEOTIDE SEQUENCE [LARGE SCALE GENOMIC DNA]</scope>
    <source>
        <strain evidence="6">G3</strain>
    </source>
</reference>
<accession>A2ERV1</accession>
<evidence type="ECO:0008006" key="8">
    <source>
        <dbReference type="Google" id="ProtNLM"/>
    </source>
</evidence>
<dbReference type="InterPro" id="IPR016024">
    <property type="entry name" value="ARM-type_fold"/>
</dbReference>
<keyword evidence="3" id="KW-0963">Cytoplasm</keyword>
<keyword evidence="5" id="KW-0653">Protein transport</keyword>
<name>A2ERV1_TRIV3</name>
<evidence type="ECO:0000256" key="3">
    <source>
        <dbReference type="ARBA" id="ARBA00022490"/>
    </source>
</evidence>
<dbReference type="VEuPathDB" id="TrichDB:TVAG_473050"/>
<evidence type="ECO:0000256" key="2">
    <source>
        <dbReference type="ARBA" id="ARBA00022448"/>
    </source>
</evidence>
<dbReference type="Gene3D" id="1.25.10.10">
    <property type="entry name" value="Leucine-rich Repeat Variant"/>
    <property type="match status" value="1"/>
</dbReference>
<evidence type="ECO:0000313" key="6">
    <source>
        <dbReference type="EMBL" id="EAY04618.1"/>
    </source>
</evidence>
<gene>
    <name evidence="6" type="ORF">TVAG_473050</name>
</gene>